<evidence type="ECO:0000256" key="2">
    <source>
        <dbReference type="ARBA" id="ARBA00004496"/>
    </source>
</evidence>
<dbReference type="InterPro" id="IPR036386">
    <property type="entry name" value="HscB_C_sf"/>
</dbReference>
<evidence type="ECO:0000313" key="9">
    <source>
        <dbReference type="RefSeq" id="XP_022330822.1"/>
    </source>
</evidence>
<dbReference type="FunFam" id="1.20.1280.20:FF:000002">
    <property type="entry name" value="HscB mitochondrial iron-sulfur cluster co-chaperone"/>
    <property type="match status" value="1"/>
</dbReference>
<dbReference type="Pfam" id="PF07743">
    <property type="entry name" value="HSCB_C"/>
    <property type="match status" value="1"/>
</dbReference>
<name>A0A8B8DRF9_CRAVI</name>
<dbReference type="NCBIfam" id="TIGR00714">
    <property type="entry name" value="hscB"/>
    <property type="match status" value="1"/>
</dbReference>
<accession>A0A8B8DRF9</accession>
<dbReference type="InterPro" id="IPR001623">
    <property type="entry name" value="DnaJ_domain"/>
</dbReference>
<dbReference type="GO" id="GO:0051087">
    <property type="term" value="F:protein-folding chaperone binding"/>
    <property type="evidence" value="ECO:0007669"/>
    <property type="project" value="InterPro"/>
</dbReference>
<keyword evidence="4" id="KW-0963">Cytoplasm</keyword>
<dbReference type="OrthoDB" id="448954at2759"/>
<dbReference type="Gene3D" id="1.10.287.110">
    <property type="entry name" value="DnaJ domain"/>
    <property type="match status" value="1"/>
</dbReference>
<evidence type="ECO:0000256" key="4">
    <source>
        <dbReference type="ARBA" id="ARBA00022490"/>
    </source>
</evidence>
<dbReference type="PANTHER" id="PTHR14021:SF15">
    <property type="entry name" value="IRON-SULFUR CLUSTER CO-CHAPERONE PROTEIN HSCB"/>
    <property type="match status" value="1"/>
</dbReference>
<feature type="domain" description="J" evidence="7">
    <location>
        <begin position="107"/>
        <end position="179"/>
    </location>
</feature>
<dbReference type="GO" id="GO:0001671">
    <property type="term" value="F:ATPase activator activity"/>
    <property type="evidence" value="ECO:0007669"/>
    <property type="project" value="InterPro"/>
</dbReference>
<keyword evidence="8" id="KW-1185">Reference proteome</keyword>
<evidence type="ECO:0000313" key="8">
    <source>
        <dbReference type="Proteomes" id="UP000694844"/>
    </source>
</evidence>
<dbReference type="SMART" id="SM00271">
    <property type="entry name" value="DnaJ"/>
    <property type="match status" value="1"/>
</dbReference>
<proteinExistence type="inferred from homology"/>
<evidence type="ECO:0000256" key="5">
    <source>
        <dbReference type="ARBA" id="ARBA00023128"/>
    </source>
</evidence>
<gene>
    <name evidence="9" type="primary">LOC111129053</name>
</gene>
<comment type="similarity">
    <text evidence="3">Belongs to the HscB family.</text>
</comment>
<dbReference type="HAMAP" id="MF_00682">
    <property type="entry name" value="HscB"/>
    <property type="match status" value="1"/>
</dbReference>
<dbReference type="KEGG" id="cvn:111129053"/>
<dbReference type="SUPFAM" id="SSF46565">
    <property type="entry name" value="Chaperone J-domain"/>
    <property type="match status" value="1"/>
</dbReference>
<dbReference type="InterPro" id="IPR004640">
    <property type="entry name" value="HscB"/>
</dbReference>
<comment type="subcellular location">
    <subcellularLocation>
        <location evidence="2">Cytoplasm</location>
    </subcellularLocation>
    <subcellularLocation>
        <location evidence="1">Mitochondrion</location>
    </subcellularLocation>
</comment>
<dbReference type="Proteomes" id="UP000694844">
    <property type="component" value="Chromosome 4"/>
</dbReference>
<dbReference type="InterPro" id="IPR036869">
    <property type="entry name" value="J_dom_sf"/>
</dbReference>
<dbReference type="AlphaFoldDB" id="A0A8B8DRF9"/>
<dbReference type="GO" id="GO:0005739">
    <property type="term" value="C:mitochondrion"/>
    <property type="evidence" value="ECO:0007669"/>
    <property type="project" value="UniProtKB-SubCell"/>
</dbReference>
<keyword evidence="5" id="KW-0496">Mitochondrion</keyword>
<evidence type="ECO:0000256" key="6">
    <source>
        <dbReference type="ARBA" id="ARBA00023186"/>
    </source>
</evidence>
<dbReference type="SUPFAM" id="SSF47144">
    <property type="entry name" value="HSC20 (HSCB), C-terminal oligomerisation domain"/>
    <property type="match status" value="1"/>
</dbReference>
<evidence type="ECO:0000256" key="3">
    <source>
        <dbReference type="ARBA" id="ARBA00010476"/>
    </source>
</evidence>
<dbReference type="RefSeq" id="XP_022330822.1">
    <property type="nucleotide sequence ID" value="XM_022475114.1"/>
</dbReference>
<dbReference type="GeneID" id="111129053"/>
<organism evidence="8 9">
    <name type="scientific">Crassostrea virginica</name>
    <name type="common">Eastern oyster</name>
    <dbReference type="NCBI Taxonomy" id="6565"/>
    <lineage>
        <taxon>Eukaryota</taxon>
        <taxon>Metazoa</taxon>
        <taxon>Spiralia</taxon>
        <taxon>Lophotrochozoa</taxon>
        <taxon>Mollusca</taxon>
        <taxon>Bivalvia</taxon>
        <taxon>Autobranchia</taxon>
        <taxon>Pteriomorphia</taxon>
        <taxon>Ostreida</taxon>
        <taxon>Ostreoidea</taxon>
        <taxon>Ostreidae</taxon>
        <taxon>Crassostrea</taxon>
    </lineage>
</organism>
<reference evidence="9" key="1">
    <citation type="submission" date="2025-08" db="UniProtKB">
        <authorList>
            <consortium name="RefSeq"/>
        </authorList>
    </citation>
    <scope>IDENTIFICATION</scope>
    <source>
        <tissue evidence="9">Whole sample</tissue>
    </source>
</reference>
<dbReference type="InterPro" id="IPR009073">
    <property type="entry name" value="HscB_oligo_C"/>
</dbReference>
<dbReference type="PANTHER" id="PTHR14021">
    <property type="entry name" value="IRON-SULFUR CLUSTER CO-CHAPERONE PROTEIN HSCB"/>
    <property type="match status" value="1"/>
</dbReference>
<dbReference type="PROSITE" id="PS50076">
    <property type="entry name" value="DNAJ_2"/>
    <property type="match status" value="1"/>
</dbReference>
<dbReference type="CDD" id="cd06257">
    <property type="entry name" value="DnaJ"/>
    <property type="match status" value="1"/>
</dbReference>
<protein>
    <submittedName>
        <fullName evidence="9">Iron-sulfur cluster co-chaperone protein HscB, mitochondrial-like</fullName>
    </submittedName>
</protein>
<sequence length="272" mass="31561">MAAPFRRCSRIAADFRNKLPPSLTEFHSSSGKYTQNPHSKKSSVVRSHLTFSFPDLPTFTLPQINITRRHYSTKAERKCWKCGNNVDNKEQLFFCKCGVVQSIKEVDYFELMGIPESFDIDLTSLTQRYRDLQRQLHPDKYTLKSEVEKQIAEEQSSYVNTAYFSLLKPLPRAHYLLERRGAPIEEENTAVDQQFLMEVMEVNEDIMDADTPDALQPIQVSNNGNINKCVSQISKAFHDDDIEKAKEWTMKLKYYNNINDKITNIYQEHFGA</sequence>
<keyword evidence="6" id="KW-0143">Chaperone</keyword>
<dbReference type="GO" id="GO:0051259">
    <property type="term" value="P:protein complex oligomerization"/>
    <property type="evidence" value="ECO:0007669"/>
    <property type="project" value="InterPro"/>
</dbReference>
<evidence type="ECO:0000256" key="1">
    <source>
        <dbReference type="ARBA" id="ARBA00004173"/>
    </source>
</evidence>
<dbReference type="Gene3D" id="1.20.1280.20">
    <property type="entry name" value="HscB, C-terminal domain"/>
    <property type="match status" value="1"/>
</dbReference>
<evidence type="ECO:0000259" key="7">
    <source>
        <dbReference type="PROSITE" id="PS50076"/>
    </source>
</evidence>
<dbReference type="GO" id="GO:0044571">
    <property type="term" value="P:[2Fe-2S] cluster assembly"/>
    <property type="evidence" value="ECO:0007669"/>
    <property type="project" value="InterPro"/>
</dbReference>